<dbReference type="Proteomes" id="UP000792457">
    <property type="component" value="Unassembled WGS sequence"/>
</dbReference>
<evidence type="ECO:0000313" key="9">
    <source>
        <dbReference type="Proteomes" id="UP000792457"/>
    </source>
</evidence>
<dbReference type="PANTHER" id="PTHR46641">
    <property type="entry name" value="FMRFAMIDE RECEPTOR-RELATED"/>
    <property type="match status" value="1"/>
</dbReference>
<dbReference type="SUPFAM" id="SSF81321">
    <property type="entry name" value="Family A G protein-coupled receptor-like"/>
    <property type="match status" value="1"/>
</dbReference>
<dbReference type="InterPro" id="IPR052954">
    <property type="entry name" value="GPCR-Ligand_Int"/>
</dbReference>
<feature type="transmembrane region" description="Helical" evidence="6">
    <location>
        <begin position="164"/>
        <end position="184"/>
    </location>
</feature>
<dbReference type="PANTHER" id="PTHR46641:SF22">
    <property type="entry name" value="PROCTOLIN RECEPTOR, ISOFORM A"/>
    <property type="match status" value="1"/>
</dbReference>
<dbReference type="AlphaFoldDB" id="A0A8K0P1W1"/>
<feature type="domain" description="G-protein coupled receptors family 1 profile" evidence="7">
    <location>
        <begin position="62"/>
        <end position="301"/>
    </location>
</feature>
<dbReference type="InterPro" id="IPR017452">
    <property type="entry name" value="GPCR_Rhodpsn_7TM"/>
</dbReference>
<dbReference type="PRINTS" id="PR00237">
    <property type="entry name" value="GPCRRHODOPSN"/>
</dbReference>
<feature type="transmembrane region" description="Helical" evidence="6">
    <location>
        <begin position="261"/>
        <end position="289"/>
    </location>
</feature>
<evidence type="ECO:0000313" key="8">
    <source>
        <dbReference type="EMBL" id="KAG8229458.1"/>
    </source>
</evidence>
<evidence type="ECO:0000256" key="5">
    <source>
        <dbReference type="ARBA" id="ARBA00023136"/>
    </source>
</evidence>
<evidence type="ECO:0000256" key="1">
    <source>
        <dbReference type="ARBA" id="ARBA00004370"/>
    </source>
</evidence>
<reference evidence="8" key="1">
    <citation type="submission" date="2013-04" db="EMBL/GenBank/DDBJ databases">
        <authorList>
            <person name="Qu J."/>
            <person name="Murali S.C."/>
            <person name="Bandaranaike D."/>
            <person name="Bellair M."/>
            <person name="Blankenburg K."/>
            <person name="Chao H."/>
            <person name="Dinh H."/>
            <person name="Doddapaneni H."/>
            <person name="Downs B."/>
            <person name="Dugan-Rocha S."/>
            <person name="Elkadiri S."/>
            <person name="Gnanaolivu R.D."/>
            <person name="Hernandez B."/>
            <person name="Javaid M."/>
            <person name="Jayaseelan J.C."/>
            <person name="Lee S."/>
            <person name="Li M."/>
            <person name="Ming W."/>
            <person name="Munidasa M."/>
            <person name="Muniz J."/>
            <person name="Nguyen L."/>
            <person name="Ongeri F."/>
            <person name="Osuji N."/>
            <person name="Pu L.-L."/>
            <person name="Puazo M."/>
            <person name="Qu C."/>
            <person name="Quiroz J."/>
            <person name="Raj R."/>
            <person name="Weissenberger G."/>
            <person name="Xin Y."/>
            <person name="Zou X."/>
            <person name="Han Y."/>
            <person name="Richards S."/>
            <person name="Worley K."/>
            <person name="Muzny D."/>
            <person name="Gibbs R."/>
        </authorList>
    </citation>
    <scope>NUCLEOTIDE SEQUENCE</scope>
    <source>
        <strain evidence="8">Sampled in the wild</strain>
    </source>
</reference>
<evidence type="ECO:0000256" key="4">
    <source>
        <dbReference type="ARBA" id="ARBA00022989"/>
    </source>
</evidence>
<organism evidence="8 9">
    <name type="scientific">Ladona fulva</name>
    <name type="common">Scarce chaser dragonfly</name>
    <name type="synonym">Libellula fulva</name>
    <dbReference type="NCBI Taxonomy" id="123851"/>
    <lineage>
        <taxon>Eukaryota</taxon>
        <taxon>Metazoa</taxon>
        <taxon>Ecdysozoa</taxon>
        <taxon>Arthropoda</taxon>
        <taxon>Hexapoda</taxon>
        <taxon>Insecta</taxon>
        <taxon>Pterygota</taxon>
        <taxon>Palaeoptera</taxon>
        <taxon>Odonata</taxon>
        <taxon>Epiprocta</taxon>
        <taxon>Anisoptera</taxon>
        <taxon>Libelluloidea</taxon>
        <taxon>Libellulidae</taxon>
        <taxon>Ladona</taxon>
    </lineage>
</organism>
<evidence type="ECO:0000256" key="3">
    <source>
        <dbReference type="ARBA" id="ARBA00022692"/>
    </source>
</evidence>
<dbReference type="Gene3D" id="1.20.1070.10">
    <property type="entry name" value="Rhodopsin 7-helix transmembrane proteins"/>
    <property type="match status" value="1"/>
</dbReference>
<dbReference type="Pfam" id="PF00001">
    <property type="entry name" value="7tm_1"/>
    <property type="match status" value="1"/>
</dbReference>
<dbReference type="CDD" id="cd14978">
    <property type="entry name" value="7tmA_FMRFamide_R-like"/>
    <property type="match status" value="1"/>
</dbReference>
<evidence type="ECO:0000256" key="6">
    <source>
        <dbReference type="SAM" id="Phobius"/>
    </source>
</evidence>
<keyword evidence="5 6" id="KW-0472">Membrane</keyword>
<name>A0A8K0P1W1_LADFU</name>
<feature type="transmembrane region" description="Helical" evidence="6">
    <location>
        <begin position="122"/>
        <end position="143"/>
    </location>
</feature>
<gene>
    <name evidence="8" type="ORF">J437_LFUL005563</name>
</gene>
<keyword evidence="4 6" id="KW-1133">Transmembrane helix</keyword>
<dbReference type="PROSITE" id="PS50262">
    <property type="entry name" value="G_PROTEIN_RECEP_F1_2"/>
    <property type="match status" value="1"/>
</dbReference>
<feature type="transmembrane region" description="Helical" evidence="6">
    <location>
        <begin position="50"/>
        <end position="70"/>
    </location>
</feature>
<dbReference type="OrthoDB" id="10011262at2759"/>
<keyword evidence="3 6" id="KW-0812">Transmembrane</keyword>
<proteinExistence type="inferred from homology"/>
<comment type="subcellular location">
    <subcellularLocation>
        <location evidence="1">Membrane</location>
    </subcellularLocation>
</comment>
<reference evidence="8" key="2">
    <citation type="submission" date="2017-10" db="EMBL/GenBank/DDBJ databases">
        <title>Ladona fulva Genome sequencing and assembly.</title>
        <authorList>
            <person name="Murali S."/>
            <person name="Richards S."/>
            <person name="Bandaranaike D."/>
            <person name="Bellair M."/>
            <person name="Blankenburg K."/>
            <person name="Chao H."/>
            <person name="Dinh H."/>
            <person name="Doddapaneni H."/>
            <person name="Dugan-Rocha S."/>
            <person name="Elkadiri S."/>
            <person name="Gnanaolivu R."/>
            <person name="Hernandez B."/>
            <person name="Skinner E."/>
            <person name="Javaid M."/>
            <person name="Lee S."/>
            <person name="Li M."/>
            <person name="Ming W."/>
            <person name="Munidasa M."/>
            <person name="Muniz J."/>
            <person name="Nguyen L."/>
            <person name="Hughes D."/>
            <person name="Osuji N."/>
            <person name="Pu L.-L."/>
            <person name="Puazo M."/>
            <person name="Qu C."/>
            <person name="Quiroz J."/>
            <person name="Raj R."/>
            <person name="Weissenberger G."/>
            <person name="Xin Y."/>
            <person name="Zou X."/>
            <person name="Han Y."/>
            <person name="Worley K."/>
            <person name="Muzny D."/>
            <person name="Gibbs R."/>
        </authorList>
    </citation>
    <scope>NUCLEOTIDE SEQUENCE</scope>
    <source>
        <strain evidence="8">Sampled in the wild</strain>
    </source>
</reference>
<comment type="caution">
    <text evidence="8">The sequence shown here is derived from an EMBL/GenBank/DDBJ whole genome shotgun (WGS) entry which is preliminary data.</text>
</comment>
<comment type="similarity">
    <text evidence="2">Belongs to the G-protein coupled receptor 1 family.</text>
</comment>
<protein>
    <recommendedName>
        <fullName evidence="7">G-protein coupled receptors family 1 profile domain-containing protein</fullName>
    </recommendedName>
</protein>
<evidence type="ECO:0000256" key="2">
    <source>
        <dbReference type="ARBA" id="ARBA00010663"/>
    </source>
</evidence>
<accession>A0A8K0P1W1</accession>
<dbReference type="GO" id="GO:0004930">
    <property type="term" value="F:G protein-coupled receptor activity"/>
    <property type="evidence" value="ECO:0007669"/>
    <property type="project" value="InterPro"/>
</dbReference>
<dbReference type="EMBL" id="KZ308429">
    <property type="protein sequence ID" value="KAG8229458.1"/>
    <property type="molecule type" value="Genomic_DNA"/>
</dbReference>
<evidence type="ECO:0000259" key="7">
    <source>
        <dbReference type="PROSITE" id="PS50262"/>
    </source>
</evidence>
<feature type="non-terminal residue" evidence="8">
    <location>
        <position position="1"/>
    </location>
</feature>
<keyword evidence="9" id="KW-1185">Reference proteome</keyword>
<dbReference type="InterPro" id="IPR000276">
    <property type="entry name" value="GPCR_Rhodpsn"/>
</dbReference>
<dbReference type="GO" id="GO:0016020">
    <property type="term" value="C:membrane"/>
    <property type="evidence" value="ECO:0007669"/>
    <property type="project" value="UniProtKB-SubCell"/>
</dbReference>
<sequence length="301" mass="34410">MDSQWNSSFFAEGNSSAQILGLSTEAPPDMEFAAPYVNFMNGSRFWIQRVFVPIIVFIGVLGNVATIAVLTRRRMRSSTNVYLTALAVSDLLYLVFIFSLSLEHYPKLPEPYNHLYCQYKRFGLWLTDAASSTSVWLTVSFTVERYIAVCHPMRGKMLCTESRARRVTALVYALCFLATATTPFEWETKAEGDALTTSIVANNDTSSFVHVNNPEFLPIENGSIPILPINDFESLTTTEAPKVKYIFTYSELGRDKTYRAVFYWFTSITFVFFPLILLFVFNSFLIHAVHTSRRRRFKMTQ</sequence>
<feature type="transmembrane region" description="Helical" evidence="6">
    <location>
        <begin position="82"/>
        <end position="102"/>
    </location>
</feature>